<feature type="transmembrane region" description="Helical" evidence="8">
    <location>
        <begin position="177"/>
        <end position="200"/>
    </location>
</feature>
<evidence type="ECO:0000256" key="2">
    <source>
        <dbReference type="ARBA" id="ARBA00022448"/>
    </source>
</evidence>
<keyword evidence="6 8" id="KW-0472">Membrane</keyword>
<evidence type="ECO:0000256" key="1">
    <source>
        <dbReference type="ARBA" id="ARBA00004141"/>
    </source>
</evidence>
<feature type="transmembrane region" description="Helical" evidence="8">
    <location>
        <begin position="212"/>
        <end position="231"/>
    </location>
</feature>
<gene>
    <name evidence="9" type="ORF">BGK67_03530</name>
</gene>
<dbReference type="InterPro" id="IPR001807">
    <property type="entry name" value="ClC"/>
</dbReference>
<feature type="transmembrane region" description="Helical" evidence="8">
    <location>
        <begin position="140"/>
        <end position="165"/>
    </location>
</feature>
<dbReference type="RefSeq" id="WP_069918692.1">
    <property type="nucleotide sequence ID" value="NZ_MEHK01000001.1"/>
</dbReference>
<keyword evidence="5" id="KW-0406">Ion transport</keyword>
<keyword evidence="4 8" id="KW-1133">Transmembrane helix</keyword>
<evidence type="ECO:0000256" key="4">
    <source>
        <dbReference type="ARBA" id="ARBA00022989"/>
    </source>
</evidence>
<proteinExistence type="predicted"/>
<name>A0A1E5PLU2_9ACTN</name>
<keyword evidence="10" id="KW-1185">Reference proteome</keyword>
<dbReference type="InterPro" id="IPR014743">
    <property type="entry name" value="Cl-channel_core"/>
</dbReference>
<keyword evidence="3 8" id="KW-0812">Transmembrane</keyword>
<feature type="transmembrane region" description="Helical" evidence="8">
    <location>
        <begin position="283"/>
        <end position="303"/>
    </location>
</feature>
<dbReference type="SUPFAM" id="SSF81340">
    <property type="entry name" value="Clc chloride channel"/>
    <property type="match status" value="1"/>
</dbReference>
<evidence type="ECO:0000256" key="6">
    <source>
        <dbReference type="ARBA" id="ARBA00023136"/>
    </source>
</evidence>
<evidence type="ECO:0000256" key="3">
    <source>
        <dbReference type="ARBA" id="ARBA00022692"/>
    </source>
</evidence>
<dbReference type="PANTHER" id="PTHR45711">
    <property type="entry name" value="CHLORIDE CHANNEL PROTEIN"/>
    <property type="match status" value="1"/>
</dbReference>
<evidence type="ECO:0000256" key="7">
    <source>
        <dbReference type="ARBA" id="ARBA00023214"/>
    </source>
</evidence>
<protein>
    <submittedName>
        <fullName evidence="9">ClC family H(+)/Cl(-) exchange transporter</fullName>
    </submittedName>
</protein>
<evidence type="ECO:0000256" key="5">
    <source>
        <dbReference type="ARBA" id="ARBA00023065"/>
    </source>
</evidence>
<reference evidence="9 10" key="1">
    <citation type="submission" date="2016-08" db="EMBL/GenBank/DDBJ databases">
        <title>The complete genome of Streptomyces subrutilus 10-1-1.</title>
        <authorList>
            <person name="Chen X."/>
        </authorList>
    </citation>
    <scope>NUCLEOTIDE SEQUENCE [LARGE SCALE GENOMIC DNA]</scope>
    <source>
        <strain evidence="9 10">10-1-1</strain>
    </source>
</reference>
<evidence type="ECO:0000313" key="10">
    <source>
        <dbReference type="Proteomes" id="UP000095705"/>
    </source>
</evidence>
<feature type="transmembrane region" description="Helical" evidence="8">
    <location>
        <begin position="90"/>
        <end position="110"/>
    </location>
</feature>
<keyword evidence="2" id="KW-0813">Transport</keyword>
<dbReference type="PRINTS" id="PR00762">
    <property type="entry name" value="CLCHANNEL"/>
</dbReference>
<accession>A0A1E5PLU2</accession>
<comment type="caution">
    <text evidence="9">The sequence shown here is derived from an EMBL/GenBank/DDBJ whole genome shotgun (WGS) entry which is preliminary data.</text>
</comment>
<organism evidence="9 10">
    <name type="scientific">Streptomyces subrutilus</name>
    <dbReference type="NCBI Taxonomy" id="36818"/>
    <lineage>
        <taxon>Bacteria</taxon>
        <taxon>Bacillati</taxon>
        <taxon>Actinomycetota</taxon>
        <taxon>Actinomycetes</taxon>
        <taxon>Kitasatosporales</taxon>
        <taxon>Streptomycetaceae</taxon>
        <taxon>Streptomyces</taxon>
    </lineage>
</organism>
<feature type="transmembrane region" description="Helical" evidence="8">
    <location>
        <begin position="42"/>
        <end position="63"/>
    </location>
</feature>
<dbReference type="STRING" id="36818.BGK67_03530"/>
<dbReference type="GO" id="GO:0005886">
    <property type="term" value="C:plasma membrane"/>
    <property type="evidence" value="ECO:0007669"/>
    <property type="project" value="TreeGrafter"/>
</dbReference>
<evidence type="ECO:0000256" key="8">
    <source>
        <dbReference type="SAM" id="Phobius"/>
    </source>
</evidence>
<dbReference type="Proteomes" id="UP000095705">
    <property type="component" value="Unassembled WGS sequence"/>
</dbReference>
<keyword evidence="7" id="KW-0868">Chloride</keyword>
<comment type="subcellular location">
    <subcellularLocation>
        <location evidence="1">Membrane</location>
        <topology evidence="1">Multi-pass membrane protein</topology>
    </subcellularLocation>
</comment>
<dbReference type="Gene3D" id="1.10.3080.10">
    <property type="entry name" value="Clc chloride channel"/>
    <property type="match status" value="1"/>
</dbReference>
<dbReference type="EMBL" id="MEHK01000001">
    <property type="protein sequence ID" value="OEJ30546.1"/>
    <property type="molecule type" value="Genomic_DNA"/>
</dbReference>
<feature type="transmembrane region" description="Helical" evidence="8">
    <location>
        <begin position="345"/>
        <end position="362"/>
    </location>
</feature>
<feature type="transmembrane region" description="Helical" evidence="8">
    <location>
        <begin position="369"/>
        <end position="394"/>
    </location>
</feature>
<dbReference type="GO" id="GO:0005247">
    <property type="term" value="F:voltage-gated chloride channel activity"/>
    <property type="evidence" value="ECO:0007669"/>
    <property type="project" value="TreeGrafter"/>
</dbReference>
<sequence>MYLVAAVAGCLVGLVGGSFRWCLVRAEELYTSLLVASERLGGPALLLPVLVTAAGAAIACAIARRMPSAAGSGIQEVEAVWRGERTPPTLWLVPARFAGGVIAMGSGLLLGREGPTVHMGAVIGAEAGRRTRMSAQDVTLLHTSLAGAGLAVAFTAPLGGILFVFEEVTKTVRPRLVLLAVIGTAAAVACSGLIVGSRAVLPVPAVAGPPMALLPAFLLFGAATGVLGAGYNRLVVGMLSSCDRVRRVGPVARAALIGAVVGLLLCADPLLGGGGEQLNERVLGGGIPAVAVLAGYCVVRFVAGPLSYAAGAPGGLFAPLLALGAVWGALVHGLALPLLPDGGSSAVPFVIAGMAAMFSAAVRAPVTGIVLTVEITGSTTLLVPLLLACFAATLTADRMGSTPVYDSLRLRMSGTGTP</sequence>
<feature type="transmembrane region" description="Helical" evidence="8">
    <location>
        <begin position="251"/>
        <end position="271"/>
    </location>
</feature>
<dbReference type="AlphaFoldDB" id="A0A1E5PLU2"/>
<dbReference type="PANTHER" id="PTHR45711:SF6">
    <property type="entry name" value="CHLORIDE CHANNEL PROTEIN"/>
    <property type="match status" value="1"/>
</dbReference>
<dbReference type="CDD" id="cd01031">
    <property type="entry name" value="EriC"/>
    <property type="match status" value="1"/>
</dbReference>
<dbReference type="Pfam" id="PF00654">
    <property type="entry name" value="Voltage_CLC"/>
    <property type="match status" value="1"/>
</dbReference>
<feature type="transmembrane region" description="Helical" evidence="8">
    <location>
        <begin position="315"/>
        <end position="339"/>
    </location>
</feature>
<evidence type="ECO:0000313" key="9">
    <source>
        <dbReference type="EMBL" id="OEJ30546.1"/>
    </source>
</evidence>